<dbReference type="PANTHER" id="PTHR11006:SF4">
    <property type="entry name" value="PROTEIN ARGININE N-METHYLTRANSFERASE 7"/>
    <property type="match status" value="1"/>
</dbReference>
<dbReference type="GO" id="GO:0016274">
    <property type="term" value="F:protein-arginine N-methyltransferase activity"/>
    <property type="evidence" value="ECO:0007669"/>
    <property type="project" value="InterPro"/>
</dbReference>
<dbReference type="EMBL" id="HBIS01000710">
    <property type="protein sequence ID" value="CAE0606792.1"/>
    <property type="molecule type" value="Transcribed_RNA"/>
</dbReference>
<dbReference type="Gene3D" id="2.70.160.11">
    <property type="entry name" value="Hnrnp arginine n-methyltransferase1"/>
    <property type="match status" value="2"/>
</dbReference>
<reference evidence="3" key="1">
    <citation type="submission" date="2021-01" db="EMBL/GenBank/DDBJ databases">
        <authorList>
            <person name="Corre E."/>
            <person name="Pelletier E."/>
            <person name="Niang G."/>
            <person name="Scheremetjew M."/>
            <person name="Finn R."/>
            <person name="Kale V."/>
            <person name="Holt S."/>
            <person name="Cochrane G."/>
            <person name="Meng A."/>
            <person name="Brown T."/>
            <person name="Cohen L."/>
        </authorList>
    </citation>
    <scope>NUCLEOTIDE SEQUENCE</scope>
    <source>
        <strain evidence="3">CCMP1897</strain>
    </source>
</reference>
<keyword evidence="2" id="KW-0489">Methyltransferase</keyword>
<organism evidence="3">
    <name type="scientific">Picocystis salinarum</name>
    <dbReference type="NCBI Taxonomy" id="88271"/>
    <lineage>
        <taxon>Eukaryota</taxon>
        <taxon>Viridiplantae</taxon>
        <taxon>Chlorophyta</taxon>
        <taxon>Picocystophyceae</taxon>
        <taxon>Picocystales</taxon>
        <taxon>Picocystaceae</taxon>
        <taxon>Picocystis</taxon>
    </lineage>
</organism>
<dbReference type="SUPFAM" id="SSF53335">
    <property type="entry name" value="S-adenosyl-L-methionine-dependent methyltransferases"/>
    <property type="match status" value="2"/>
</dbReference>
<evidence type="ECO:0000256" key="2">
    <source>
        <dbReference type="PROSITE-ProRule" id="PRU01015"/>
    </source>
</evidence>
<dbReference type="Pfam" id="PF06325">
    <property type="entry name" value="PrmA"/>
    <property type="match status" value="1"/>
</dbReference>
<keyword evidence="2" id="KW-0808">Transferase</keyword>
<evidence type="ECO:0000313" key="3">
    <source>
        <dbReference type="EMBL" id="CAE0606792.1"/>
    </source>
</evidence>
<dbReference type="PANTHER" id="PTHR11006">
    <property type="entry name" value="PROTEIN ARGININE N-METHYLTRANSFERASE"/>
    <property type="match status" value="1"/>
</dbReference>
<accession>A0A7S3UBH7</accession>
<dbReference type="PROSITE" id="PS51678">
    <property type="entry name" value="SAM_MT_PRMT"/>
    <property type="match status" value="1"/>
</dbReference>
<proteinExistence type="predicted"/>
<evidence type="ECO:0000256" key="1">
    <source>
        <dbReference type="ARBA" id="ARBA00022691"/>
    </source>
</evidence>
<protein>
    <recommendedName>
        <fullName evidence="4">Protein arginine N-methyltransferase</fullName>
    </recommendedName>
</protein>
<dbReference type="Gene3D" id="3.40.50.150">
    <property type="entry name" value="Vaccinia Virus protein VP39"/>
    <property type="match status" value="2"/>
</dbReference>
<dbReference type="InterPro" id="IPR029063">
    <property type="entry name" value="SAM-dependent_MTases_sf"/>
</dbReference>
<keyword evidence="1 2" id="KW-0949">S-adenosyl-L-methionine</keyword>
<dbReference type="GO" id="GO:0042054">
    <property type="term" value="F:histone methyltransferase activity"/>
    <property type="evidence" value="ECO:0007669"/>
    <property type="project" value="TreeGrafter"/>
</dbReference>
<gene>
    <name evidence="3" type="ORF">PSAL00342_LOCUS608</name>
</gene>
<dbReference type="AlphaFoldDB" id="A0A7S3UBH7"/>
<name>A0A7S3UBH7_9CHLO</name>
<dbReference type="InterPro" id="IPR025799">
    <property type="entry name" value="Arg_MeTrfase"/>
</dbReference>
<dbReference type="GO" id="GO:0032259">
    <property type="term" value="P:methylation"/>
    <property type="evidence" value="ECO:0007669"/>
    <property type="project" value="UniProtKB-KW"/>
</dbReference>
<dbReference type="CDD" id="cd02440">
    <property type="entry name" value="AdoMet_MTases"/>
    <property type="match status" value="2"/>
</dbReference>
<sequence length="759" mass="86181">MASPDWDIEDHQWRPTCFPHMRKAKLDRDEFLKDPKNKVIHSYVTALADLDAPKKALPLLQDKCRIGKYDRAIQSCLQERPGSRVLSLGAGTGILQLLAARGGAAHICAFERSHMLFRMAKQSMAANQHLLDTSVIHLVDRPLHMCYSQRPVEASAEYGEPVQLDEEADVLITDMFDHNVLGMRVLDAVDHAAKHILRPGAVILPAKVHVKAMLVDMRIGKVSGLDLSYLNSYRWHPQHEKLYVHRKSYLRISAPFDVCTIDLQTRVDALTTSGDEEDSVESILNSEKVETLQVEAQKSGCWNAVLMWFHLELDKDTTLASWDPTTDENNTMDGFGSSWGQAVQYIDETTVQGGESILLQVRQDQHQIYFETDPPQSRPHHAWVPRWHFDMVLDEQRNSTYENAVKNAIQLKRDMGQHPVQVLDVGAGSGLLSMISARAGADYVTGAEISAHMCDVGVLSEVMNGFAAKCTIVNQDSRYMDVLRKPDGTAPDMKRKADILVYEVFDSGLIGEGALHLVHHAQQKLLQENATLVPMAATVYAQPLEMRIKDVSGLDFQQANRWRWRPDYEGMELERCKDAWFPLAESSPVFDFDFYDIEGCMRNHEKRFEAKVSRSGTFNAIAFWFKLYLDEETVLDTSPYGNKGATWQQAIQFFEEVRVEEGDSLWLIAKHDSYGISFEVDDSTIDRMSCRTGVPQYDPVWFQRVHRVQQLNKELMKAVAQNPREYRSFAIAAVQMGSRPWDLDMDTDPAADFCTRFMS</sequence>
<evidence type="ECO:0008006" key="4">
    <source>
        <dbReference type="Google" id="ProtNLM"/>
    </source>
</evidence>